<evidence type="ECO:0000313" key="3">
    <source>
        <dbReference type="Proteomes" id="UP000594638"/>
    </source>
</evidence>
<dbReference type="EMBL" id="CACTIH010009052">
    <property type="protein sequence ID" value="CAA3021349.1"/>
    <property type="molecule type" value="Genomic_DNA"/>
</dbReference>
<comment type="caution">
    <text evidence="2">The sequence shown here is derived from an EMBL/GenBank/DDBJ whole genome shotgun (WGS) entry which is preliminary data.</text>
</comment>
<keyword evidence="3" id="KW-1185">Reference proteome</keyword>
<sequence length="127" mass="13380">MANLGAVRSTQAGGSHGPACSPPGASCTTMVQAQFPPEISELVGAIRAVCENFGTKDFDGSMLLQIINSIIKSSITDGKAMGNHPIVPINTSNLELISNQAHVRDGESSDLIEPLLLFLLLIRPIQL</sequence>
<proteinExistence type="predicted"/>
<evidence type="ECO:0000313" key="2">
    <source>
        <dbReference type="EMBL" id="CAA3021349.1"/>
    </source>
</evidence>
<gene>
    <name evidence="2" type="ORF">OLEA9_A121495</name>
</gene>
<feature type="region of interest" description="Disordered" evidence="1">
    <location>
        <begin position="1"/>
        <end position="22"/>
    </location>
</feature>
<dbReference type="AlphaFoldDB" id="A0A8S0UU16"/>
<dbReference type="Proteomes" id="UP000594638">
    <property type="component" value="Unassembled WGS sequence"/>
</dbReference>
<evidence type="ECO:0000256" key="1">
    <source>
        <dbReference type="SAM" id="MobiDB-lite"/>
    </source>
</evidence>
<reference evidence="2 3" key="1">
    <citation type="submission" date="2019-12" db="EMBL/GenBank/DDBJ databases">
        <authorList>
            <person name="Alioto T."/>
            <person name="Alioto T."/>
            <person name="Gomez Garrido J."/>
        </authorList>
    </citation>
    <scope>NUCLEOTIDE SEQUENCE [LARGE SCALE GENOMIC DNA]</scope>
</reference>
<accession>A0A8S0UU16</accession>
<dbReference type="Gramene" id="OE9A121495T1">
    <property type="protein sequence ID" value="OE9A121495C1"/>
    <property type="gene ID" value="OE9A121495"/>
</dbReference>
<name>A0A8S0UU16_OLEEU</name>
<protein>
    <submittedName>
        <fullName evidence="2">Uncharacterized protein</fullName>
    </submittedName>
</protein>
<organism evidence="2 3">
    <name type="scientific">Olea europaea subsp. europaea</name>
    <dbReference type="NCBI Taxonomy" id="158383"/>
    <lineage>
        <taxon>Eukaryota</taxon>
        <taxon>Viridiplantae</taxon>
        <taxon>Streptophyta</taxon>
        <taxon>Embryophyta</taxon>
        <taxon>Tracheophyta</taxon>
        <taxon>Spermatophyta</taxon>
        <taxon>Magnoliopsida</taxon>
        <taxon>eudicotyledons</taxon>
        <taxon>Gunneridae</taxon>
        <taxon>Pentapetalae</taxon>
        <taxon>asterids</taxon>
        <taxon>lamiids</taxon>
        <taxon>Lamiales</taxon>
        <taxon>Oleaceae</taxon>
        <taxon>Oleeae</taxon>
        <taxon>Olea</taxon>
    </lineage>
</organism>